<keyword evidence="1" id="KW-0653">Protein transport</keyword>
<comment type="subunit">
    <text evidence="1">Component of the conserved oligomeric Golgi complex.</text>
</comment>
<comment type="similarity">
    <text evidence="1">Belongs to the COG6 family.</text>
</comment>
<dbReference type="InterPro" id="IPR010490">
    <property type="entry name" value="COG6"/>
</dbReference>
<dbReference type="SMART" id="SM01087">
    <property type="entry name" value="COG6"/>
    <property type="match status" value="1"/>
</dbReference>
<dbReference type="EMBL" id="JBBJCI010000035">
    <property type="protein sequence ID" value="KAK7253503.1"/>
    <property type="molecule type" value="Genomic_DNA"/>
</dbReference>
<reference evidence="3 4" key="1">
    <citation type="submission" date="2024-03" db="EMBL/GenBank/DDBJ databases">
        <title>Aureococcus anophagefferens CCMP1851 and Kratosvirus quantuckense: Draft genome of a second virus-susceptible host strain in the model system.</title>
        <authorList>
            <person name="Chase E."/>
            <person name="Truchon A.R."/>
            <person name="Schepens W."/>
            <person name="Wilhelm S.W."/>
        </authorList>
    </citation>
    <scope>NUCLEOTIDE SEQUENCE [LARGE SCALE GENOMIC DNA]</scope>
    <source>
        <strain evidence="3 4">CCMP1851</strain>
    </source>
</reference>
<comment type="function">
    <text evidence="1">Required for normal Golgi function.</text>
</comment>
<dbReference type="Pfam" id="PF06419">
    <property type="entry name" value="COG6_N"/>
    <property type="match status" value="1"/>
</dbReference>
<evidence type="ECO:0000313" key="4">
    <source>
        <dbReference type="Proteomes" id="UP001363151"/>
    </source>
</evidence>
<evidence type="ECO:0000313" key="3">
    <source>
        <dbReference type="EMBL" id="KAK7253503.1"/>
    </source>
</evidence>
<keyword evidence="1" id="KW-0813">Transport</keyword>
<keyword evidence="4" id="KW-1185">Reference proteome</keyword>
<organism evidence="3 4">
    <name type="scientific">Aureococcus anophagefferens</name>
    <name type="common">Harmful bloom alga</name>
    <dbReference type="NCBI Taxonomy" id="44056"/>
    <lineage>
        <taxon>Eukaryota</taxon>
        <taxon>Sar</taxon>
        <taxon>Stramenopiles</taxon>
        <taxon>Ochrophyta</taxon>
        <taxon>Pelagophyceae</taxon>
        <taxon>Pelagomonadales</taxon>
        <taxon>Pelagomonadaceae</taxon>
        <taxon>Aureococcus</taxon>
    </lineage>
</organism>
<gene>
    <name evidence="3" type="ORF">SO694_000011021</name>
</gene>
<evidence type="ECO:0000256" key="1">
    <source>
        <dbReference type="RuleBase" id="RU365075"/>
    </source>
</evidence>
<proteinExistence type="inferred from homology"/>
<keyword evidence="1" id="KW-0472">Membrane</keyword>
<protein>
    <recommendedName>
        <fullName evidence="1">Conserved oligomeric Golgi complex subunit 6</fullName>
        <shortName evidence="1">COG complex subunit 6</shortName>
    </recommendedName>
    <alternativeName>
        <fullName evidence="1">Component of oligomeric Golgi complex 6</fullName>
    </alternativeName>
</protein>
<dbReference type="InterPro" id="IPR048368">
    <property type="entry name" value="COG6_N"/>
</dbReference>
<dbReference type="Proteomes" id="UP001363151">
    <property type="component" value="Unassembled WGS sequence"/>
</dbReference>
<keyword evidence="1" id="KW-0333">Golgi apparatus</keyword>
<evidence type="ECO:0000259" key="2">
    <source>
        <dbReference type="Pfam" id="PF06419"/>
    </source>
</evidence>
<dbReference type="PANTHER" id="PTHR21506">
    <property type="entry name" value="COMPONENT OF OLIGOMERIC GOLGI COMPLEX 6"/>
    <property type="match status" value="1"/>
</dbReference>
<sequence length="578" mass="59460">MLEPDVDDGPTGPAADLLRRKVKETLELDLDAPELHDALEVVSEFWQGNTAENRRNLRSDLERRTVEQAEAFVAHYRPLRDALAGSEAMAAELEAHVAATARELRDREAENRRVVAAHDALVAERDALAAKREATVAFLARFQLGERERDALAAGDFEDADDADDFFAALARAAGALADLDRALADGSRCFADAVGCGETVRPSDGVGAELRDLLREATDGAHERLLAFALRALGGDATTAADAAAAAAACEAAAGVLAWTRQALASEGEVLRGLFFSDAAGGDGEAALLAAVVEGLGEPLARAPVAMRPVASAGARARAAASRLLAFYAATFRGRLGGDALPAAVAAVADEARTAAEAGAKALGGESVGRGAGRAAPLREFAGPATGAAADAVGAEPRGGAPGSAVDAAAWAVDAFGFCAAELAARRRRRVDAYAARFARRAAAAGAALAREAASALLRRCGLGPALGARAARLPAPAPRASFGAPRARRWASARTRGGALRSFYSSLFANPAPDVDAVHDEQRRAAARAAVAAILADAHAAVHALVDDDALGGYPAKADFLVHSPQQVRVLLDVEG</sequence>
<name>A0ABR1GC76_AURAN</name>
<comment type="subcellular location">
    <subcellularLocation>
        <location evidence="1">Golgi apparatus membrane</location>
        <topology evidence="1">Peripheral membrane protein</topology>
    </subcellularLocation>
</comment>
<accession>A0ABR1GC76</accession>
<dbReference type="PANTHER" id="PTHR21506:SF0">
    <property type="entry name" value="CONSERVED OLIGOMERIC GOLGI COMPLEX SUBUNIT 6"/>
    <property type="match status" value="1"/>
</dbReference>
<comment type="caution">
    <text evidence="3">The sequence shown here is derived from an EMBL/GenBank/DDBJ whole genome shotgun (WGS) entry which is preliminary data.</text>
</comment>
<feature type="domain" description="Conserved oligomeric complex COG6 N-terminal" evidence="2">
    <location>
        <begin position="43"/>
        <end position="153"/>
    </location>
</feature>